<feature type="chain" id="PRO_5020661024" evidence="1">
    <location>
        <begin position="23"/>
        <end position="197"/>
    </location>
</feature>
<evidence type="ECO:0000313" key="3">
    <source>
        <dbReference type="Proteomes" id="UP000291117"/>
    </source>
</evidence>
<reference evidence="2 3" key="1">
    <citation type="submission" date="2019-02" db="EMBL/GenBank/DDBJ databases">
        <title>Pedobacter sp. RP-3-8 sp. nov., isolated from Arctic soil.</title>
        <authorList>
            <person name="Dahal R.H."/>
        </authorList>
    </citation>
    <scope>NUCLEOTIDE SEQUENCE [LARGE SCALE GENOMIC DNA]</scope>
    <source>
        <strain evidence="2 3">RP-3-8</strain>
    </source>
</reference>
<dbReference type="Proteomes" id="UP000291117">
    <property type="component" value="Unassembled WGS sequence"/>
</dbReference>
<protein>
    <submittedName>
        <fullName evidence="2">Uncharacterized protein</fullName>
    </submittedName>
</protein>
<comment type="caution">
    <text evidence="2">The sequence shown here is derived from an EMBL/GenBank/DDBJ whole genome shotgun (WGS) entry which is preliminary data.</text>
</comment>
<dbReference type="AlphaFoldDB" id="A0A4R0ML21"/>
<organism evidence="2 3">
    <name type="scientific">Pedobacter hiemivivus</name>
    <dbReference type="NCBI Taxonomy" id="2530454"/>
    <lineage>
        <taxon>Bacteria</taxon>
        <taxon>Pseudomonadati</taxon>
        <taxon>Bacteroidota</taxon>
        <taxon>Sphingobacteriia</taxon>
        <taxon>Sphingobacteriales</taxon>
        <taxon>Sphingobacteriaceae</taxon>
        <taxon>Pedobacter</taxon>
    </lineage>
</organism>
<keyword evidence="3" id="KW-1185">Reference proteome</keyword>
<gene>
    <name evidence="2" type="ORF">EZ444_22910</name>
</gene>
<accession>A0A4R0ML21</accession>
<proteinExistence type="predicted"/>
<dbReference type="EMBL" id="SJSM01000024">
    <property type="protein sequence ID" value="TCC87107.1"/>
    <property type="molecule type" value="Genomic_DNA"/>
</dbReference>
<dbReference type="OrthoDB" id="978867at2"/>
<dbReference type="Gene3D" id="2.60.40.3080">
    <property type="match status" value="1"/>
</dbReference>
<name>A0A4R0ML21_9SPHI</name>
<keyword evidence="1" id="KW-0732">Signal</keyword>
<dbReference type="RefSeq" id="WP_131611737.1">
    <property type="nucleotide sequence ID" value="NZ_SJSM01000024.1"/>
</dbReference>
<sequence length="197" mass="22241">MKNLLKISLIAVSLFFSASLYASEGSFVLKVKGINEKSVTFYIDEAQIVDVSIYGTENELLYEKRIKAKRGSSKTYDLSSFPDGSYTFKITTESKSTEYQLSIVNGKTIVSNPLITETIKPVLTKEDEMITLNLENASKGPVEVRIINEYNDELYKEVFEGELALTKKFNVSRVGLGELTFLIKSENQEFTKVVQMR</sequence>
<evidence type="ECO:0000256" key="1">
    <source>
        <dbReference type="SAM" id="SignalP"/>
    </source>
</evidence>
<evidence type="ECO:0000313" key="2">
    <source>
        <dbReference type="EMBL" id="TCC87107.1"/>
    </source>
</evidence>
<feature type="signal peptide" evidence="1">
    <location>
        <begin position="1"/>
        <end position="22"/>
    </location>
</feature>